<evidence type="ECO:0000313" key="1">
    <source>
        <dbReference type="EMBL" id="EFF69797.1"/>
    </source>
</evidence>
<reference evidence="1 2" key="1">
    <citation type="submission" date="2010-02" db="EMBL/GenBank/DDBJ databases">
        <authorList>
            <person name="Weinstock G."/>
            <person name="Sodergren E."/>
            <person name="Clifton S."/>
            <person name="Fulton L."/>
            <person name="Fulton B."/>
            <person name="Courtney L."/>
            <person name="Fronick C."/>
            <person name="Harrison M."/>
            <person name="Strong C."/>
            <person name="Farmer C."/>
            <person name="Delahaunty K."/>
            <person name="Markovic C."/>
            <person name="Hall O."/>
            <person name="Minx P."/>
            <person name="Tomlinson C."/>
            <person name="Mitreva M."/>
            <person name="Nelson J."/>
            <person name="Hou S."/>
            <person name="Wollam A."/>
            <person name="Pepin K.H."/>
            <person name="Johnson M."/>
            <person name="Bhonagiri V."/>
            <person name="Zhang X."/>
            <person name="Suruliraj S."/>
            <person name="Warren W."/>
            <person name="Chinwalla A."/>
            <person name="Mardis E.R."/>
            <person name="Wilson R.K."/>
        </authorList>
    </citation>
    <scope>NUCLEOTIDE SEQUENCE [LARGE SCALE GENOMIC DNA]</scope>
    <source>
        <strain evidence="1 2">DSM 2876</strain>
    </source>
</reference>
<protein>
    <recommendedName>
        <fullName evidence="3">Flagellar hook-associated protein 2 C-terminal domain-containing protein</fullName>
    </recommendedName>
</protein>
<evidence type="ECO:0008006" key="3">
    <source>
        <dbReference type="Google" id="ProtNLM"/>
    </source>
</evidence>
<proteinExistence type="predicted"/>
<name>D4RWI0_9FIRM</name>
<keyword evidence="2" id="KW-1185">Reference proteome</keyword>
<dbReference type="Proteomes" id="UP000006238">
    <property type="component" value="Unassembled WGS sequence"/>
</dbReference>
<accession>D4RWI0</accession>
<evidence type="ECO:0000313" key="2">
    <source>
        <dbReference type="Proteomes" id="UP000006238"/>
    </source>
</evidence>
<dbReference type="HOGENOM" id="CLU_093847_0_0_9"/>
<dbReference type="STRING" id="45851.BHV86_07315"/>
<dbReference type="eggNOG" id="COG1345">
    <property type="taxonomic scope" value="Bacteria"/>
</dbReference>
<dbReference type="GeneID" id="98918675"/>
<organism evidence="1 2">
    <name type="scientific">Eshraghiella crossota DSM 2876</name>
    <dbReference type="NCBI Taxonomy" id="511680"/>
    <lineage>
        <taxon>Bacteria</taxon>
        <taxon>Bacillati</taxon>
        <taxon>Bacillota</taxon>
        <taxon>Clostridia</taxon>
        <taxon>Lachnospirales</taxon>
        <taxon>Lachnospiraceae</taxon>
        <taxon>Eshraghiella</taxon>
    </lineage>
</organism>
<dbReference type="EMBL" id="ABWN01000017">
    <property type="protein sequence ID" value="EFF69797.1"/>
    <property type="molecule type" value="Genomic_DNA"/>
</dbReference>
<gene>
    <name evidence="1" type="ORF">BUTYVIB_00311</name>
</gene>
<dbReference type="AlphaFoldDB" id="D4RWI0"/>
<comment type="caution">
    <text evidence="1">The sequence shown here is derived from an EMBL/GenBank/DDBJ whole genome shotgun (WGS) entry which is preliminary data.</text>
</comment>
<dbReference type="RefSeq" id="WP_005601031.1">
    <property type="nucleotide sequence ID" value="NZ_GG663519.1"/>
</dbReference>
<sequence>MKGINLPVRNSVSYLFNNLKTNSPTQSIFDSLTEYNSIRSGSFYKLAKRYYSKSIDSDTKSKLKDVSHSISTSTADKEKLSKLKENVESLSASVDILTESGRKSVFSKDKDGNYDTEKIYNAVSGFIKNYNNVIKEAKDTDSSSVNTAATNMMNNTVINSKMLASIGITADDNNMLTVNKDTFMKSDMTKVKSLLNDRGSYGYSLSVNSSMIEFSIKSEMNKANTYTNVGNFSNNYNSGSLFNYMI</sequence>